<organism evidence="4 5">
    <name type="scientific">Tsukamurella pulmonis</name>
    <dbReference type="NCBI Taxonomy" id="47312"/>
    <lineage>
        <taxon>Bacteria</taxon>
        <taxon>Bacillati</taxon>
        <taxon>Actinomycetota</taxon>
        <taxon>Actinomycetes</taxon>
        <taxon>Mycobacteriales</taxon>
        <taxon>Tsukamurellaceae</taxon>
        <taxon>Tsukamurella</taxon>
    </lineage>
</organism>
<evidence type="ECO:0000256" key="1">
    <source>
        <dbReference type="ARBA" id="ARBA00023172"/>
    </source>
</evidence>
<feature type="region of interest" description="Disordered" evidence="2">
    <location>
        <begin position="1"/>
        <end position="23"/>
    </location>
</feature>
<dbReference type="PANTHER" id="PTHR30349:SF91">
    <property type="entry name" value="INTA PROTEIN"/>
    <property type="match status" value="1"/>
</dbReference>
<dbReference type="STRING" id="47312.SAMN04489765_3126"/>
<dbReference type="InterPro" id="IPR050090">
    <property type="entry name" value="Tyrosine_recombinase_XerCD"/>
</dbReference>
<dbReference type="Gene3D" id="1.10.443.10">
    <property type="entry name" value="Intergrase catalytic core"/>
    <property type="match status" value="1"/>
</dbReference>
<dbReference type="CDD" id="cd01189">
    <property type="entry name" value="INT_ICEBs1_C_like"/>
    <property type="match status" value="1"/>
</dbReference>
<evidence type="ECO:0000313" key="4">
    <source>
        <dbReference type="EMBL" id="SDR08523.1"/>
    </source>
</evidence>
<sequence length="311" mass="33370">MELTGHGGGPSFNAAENVELPRASRPRVRPWEADELGQFLDHVQGDRLGPLFEVAAYTGLRRGELVGLRWDDIDLVRGVIIVRQQVVEIDGSGVVCPFCGGEHRAYRFGPPKTASGEARRVDLDHGTVGVLLGQQLAQQGERDAWADAYSDHGLVFAREDGSPIPPSDVTAAFYRLTDAAGLRRVRLHDLRHGQASLMLAAGVPIAVVSKRLGHSSISITSDTYSHLLEGVGQQAAEAAAGLVPRTKKAPESTSEAEGNQSATTRPNPNLAKLPSRAARAGQRGGAGGARTHDQRIMRAYVKPLSEIRHQP</sequence>
<dbReference type="PANTHER" id="PTHR30349">
    <property type="entry name" value="PHAGE INTEGRASE-RELATED"/>
    <property type="match status" value="1"/>
</dbReference>
<evidence type="ECO:0000313" key="5">
    <source>
        <dbReference type="Proteomes" id="UP000183053"/>
    </source>
</evidence>
<dbReference type="AlphaFoldDB" id="A0A1H1G5V5"/>
<keyword evidence="5" id="KW-1185">Reference proteome</keyword>
<dbReference type="GO" id="GO:0006310">
    <property type="term" value="P:DNA recombination"/>
    <property type="evidence" value="ECO:0007669"/>
    <property type="project" value="UniProtKB-KW"/>
</dbReference>
<protein>
    <submittedName>
        <fullName evidence="4">Phage integrase family protein</fullName>
    </submittedName>
</protein>
<reference evidence="5" key="1">
    <citation type="submission" date="2016-10" db="EMBL/GenBank/DDBJ databases">
        <authorList>
            <person name="Varghese N."/>
            <person name="Submissions S."/>
        </authorList>
    </citation>
    <scope>NUCLEOTIDE SEQUENCE [LARGE SCALE GENOMIC DNA]</scope>
    <source>
        <strain evidence="5">DSM 44142</strain>
    </source>
</reference>
<name>A0A1H1G5V5_9ACTN</name>
<evidence type="ECO:0000256" key="2">
    <source>
        <dbReference type="SAM" id="MobiDB-lite"/>
    </source>
</evidence>
<evidence type="ECO:0000259" key="3">
    <source>
        <dbReference type="PROSITE" id="PS51898"/>
    </source>
</evidence>
<dbReference type="Pfam" id="PF00589">
    <property type="entry name" value="Phage_integrase"/>
    <property type="match status" value="1"/>
</dbReference>
<dbReference type="PROSITE" id="PS51898">
    <property type="entry name" value="TYR_RECOMBINASE"/>
    <property type="match status" value="1"/>
</dbReference>
<dbReference type="RefSeq" id="WP_231857754.1">
    <property type="nucleotide sequence ID" value="NZ_FNLF01000002.1"/>
</dbReference>
<dbReference type="EMBL" id="FNLF01000002">
    <property type="protein sequence ID" value="SDR08523.1"/>
    <property type="molecule type" value="Genomic_DNA"/>
</dbReference>
<dbReference type="GO" id="GO:0003677">
    <property type="term" value="F:DNA binding"/>
    <property type="evidence" value="ECO:0007669"/>
    <property type="project" value="InterPro"/>
</dbReference>
<dbReference type="SUPFAM" id="SSF56349">
    <property type="entry name" value="DNA breaking-rejoining enzymes"/>
    <property type="match status" value="1"/>
</dbReference>
<feature type="compositionally biased region" description="Gly residues" evidence="2">
    <location>
        <begin position="1"/>
        <end position="10"/>
    </location>
</feature>
<feature type="compositionally biased region" description="Polar residues" evidence="2">
    <location>
        <begin position="251"/>
        <end position="267"/>
    </location>
</feature>
<dbReference type="GO" id="GO:0015074">
    <property type="term" value="P:DNA integration"/>
    <property type="evidence" value="ECO:0007669"/>
    <property type="project" value="InterPro"/>
</dbReference>
<feature type="domain" description="Tyr recombinase" evidence="3">
    <location>
        <begin position="26"/>
        <end position="240"/>
    </location>
</feature>
<gene>
    <name evidence="4" type="ORF">SAMN04489765_3126</name>
</gene>
<accession>A0A1H1G5V5</accession>
<dbReference type="InterPro" id="IPR011010">
    <property type="entry name" value="DNA_brk_join_enz"/>
</dbReference>
<keyword evidence="1" id="KW-0233">DNA recombination</keyword>
<feature type="region of interest" description="Disordered" evidence="2">
    <location>
        <begin position="239"/>
        <end position="311"/>
    </location>
</feature>
<proteinExistence type="predicted"/>
<dbReference type="InterPro" id="IPR002104">
    <property type="entry name" value="Integrase_catalytic"/>
</dbReference>
<dbReference type="InterPro" id="IPR013762">
    <property type="entry name" value="Integrase-like_cat_sf"/>
</dbReference>
<dbReference type="Proteomes" id="UP000183053">
    <property type="component" value="Unassembled WGS sequence"/>
</dbReference>